<proteinExistence type="inferred from homology"/>
<evidence type="ECO:0000313" key="14">
    <source>
        <dbReference type="EMBL" id="OIQ75662.1"/>
    </source>
</evidence>
<dbReference type="GO" id="GO:0006629">
    <property type="term" value="P:lipid metabolic process"/>
    <property type="evidence" value="ECO:0007669"/>
    <property type="project" value="InterPro"/>
</dbReference>
<evidence type="ECO:0000256" key="7">
    <source>
        <dbReference type="ARBA" id="ARBA00022989"/>
    </source>
</evidence>
<dbReference type="PANTHER" id="PTHR38674">
    <property type="entry name" value="ALKANE 1-MONOOXYGENASE 1"/>
    <property type="match status" value="1"/>
</dbReference>
<gene>
    <name evidence="14" type="primary">alkB_2</name>
    <name evidence="14" type="ORF">GALL_426680</name>
</gene>
<keyword evidence="9" id="KW-0408">Iron</keyword>
<comment type="similarity">
    <text evidence="2">Belongs to the fatty acid desaturase type 1 family. AlkB subfamily.</text>
</comment>
<evidence type="ECO:0000256" key="11">
    <source>
        <dbReference type="ARBA" id="ARBA00023136"/>
    </source>
</evidence>
<evidence type="ECO:0000256" key="3">
    <source>
        <dbReference type="ARBA" id="ARBA00022475"/>
    </source>
</evidence>
<dbReference type="InterPro" id="IPR033885">
    <property type="entry name" value="AlkB/XylM"/>
</dbReference>
<keyword evidence="6" id="KW-0479">Metal-binding</keyword>
<dbReference type="PANTHER" id="PTHR38674:SF1">
    <property type="entry name" value="ALKANE 1-MONOOXYGENASE 1"/>
    <property type="match status" value="1"/>
</dbReference>
<sequence length="346" mass="38270">MQRPIVLFAIATLVPVLLLLLGAFFGGLWAWVALLYMTVFTFAMDELVSYAAQLASEGSEFPAADQLSVGLGLAHFLLLFTGLLALTGWGGVGWGSWLPLFLAYGMFFGQVSNSNAHELIHRSDKGLFRLGMWIYISLLFGHHTSAHRLVHHRFVATEDDPSTAEEGESFYEFAPRAWLGAFTAGREMESTRRAQAGKDGVHPYVIYIAGAIGFILLVSLLFGLPGMIVYLMLVIYAQMQLLLSDYVQHYGLVRAQTAEGEIEPVSDKHSWNSGRWYSSALMLNAPRHSAHHAHPSWPYPELSLPPAGAAPLLPYSLPVMGAIALVPSQWFRVMDRRLAQWRAVAP</sequence>
<dbReference type="GO" id="GO:0004497">
    <property type="term" value="F:monooxygenase activity"/>
    <property type="evidence" value="ECO:0007669"/>
    <property type="project" value="UniProtKB-KW"/>
</dbReference>
<evidence type="ECO:0000256" key="12">
    <source>
        <dbReference type="SAM" id="Phobius"/>
    </source>
</evidence>
<keyword evidence="11 12" id="KW-0472">Membrane</keyword>
<dbReference type="EC" id="1.14.15.3" evidence="14"/>
<reference evidence="14" key="1">
    <citation type="submission" date="2016-10" db="EMBL/GenBank/DDBJ databases">
        <title>Sequence of Gallionella enrichment culture.</title>
        <authorList>
            <person name="Poehlein A."/>
            <person name="Muehling M."/>
            <person name="Daniel R."/>
        </authorList>
    </citation>
    <scope>NUCLEOTIDE SEQUENCE</scope>
</reference>
<dbReference type="InterPro" id="IPR005804">
    <property type="entry name" value="FA_desaturase_dom"/>
</dbReference>
<evidence type="ECO:0000256" key="9">
    <source>
        <dbReference type="ARBA" id="ARBA00023004"/>
    </source>
</evidence>
<keyword evidence="8 14" id="KW-0560">Oxidoreductase</keyword>
<organism evidence="14">
    <name type="scientific">mine drainage metagenome</name>
    <dbReference type="NCBI Taxonomy" id="410659"/>
    <lineage>
        <taxon>unclassified sequences</taxon>
        <taxon>metagenomes</taxon>
        <taxon>ecological metagenomes</taxon>
    </lineage>
</organism>
<keyword evidence="10 14" id="KW-0503">Monooxygenase</keyword>
<feature type="transmembrane region" description="Helical" evidence="12">
    <location>
        <begin position="67"/>
        <end position="90"/>
    </location>
</feature>
<evidence type="ECO:0000259" key="13">
    <source>
        <dbReference type="Pfam" id="PF00487"/>
    </source>
</evidence>
<dbReference type="Pfam" id="PF00487">
    <property type="entry name" value="FA_desaturase"/>
    <property type="match status" value="1"/>
</dbReference>
<comment type="subcellular location">
    <subcellularLocation>
        <location evidence="1">Cell inner membrane</location>
        <topology evidence="1">Multi-pass membrane protein</topology>
    </subcellularLocation>
</comment>
<dbReference type="GO" id="GO:0046872">
    <property type="term" value="F:metal ion binding"/>
    <property type="evidence" value="ECO:0007669"/>
    <property type="project" value="UniProtKB-KW"/>
</dbReference>
<evidence type="ECO:0000256" key="6">
    <source>
        <dbReference type="ARBA" id="ARBA00022723"/>
    </source>
</evidence>
<name>A0A1J5PVR1_9ZZZZ</name>
<dbReference type="EMBL" id="MLJW01002094">
    <property type="protein sequence ID" value="OIQ75662.1"/>
    <property type="molecule type" value="Genomic_DNA"/>
</dbReference>
<keyword evidence="7 12" id="KW-1133">Transmembrane helix</keyword>
<keyword evidence="4" id="KW-0997">Cell inner membrane</keyword>
<dbReference type="GO" id="GO:0005886">
    <property type="term" value="C:plasma membrane"/>
    <property type="evidence" value="ECO:0007669"/>
    <property type="project" value="UniProtKB-SubCell"/>
</dbReference>
<evidence type="ECO:0000256" key="4">
    <source>
        <dbReference type="ARBA" id="ARBA00022519"/>
    </source>
</evidence>
<evidence type="ECO:0000256" key="10">
    <source>
        <dbReference type="ARBA" id="ARBA00023033"/>
    </source>
</evidence>
<dbReference type="AlphaFoldDB" id="A0A1J5PVR1"/>
<evidence type="ECO:0000256" key="5">
    <source>
        <dbReference type="ARBA" id="ARBA00022692"/>
    </source>
</evidence>
<protein>
    <submittedName>
        <fullName evidence="14">Alkane 1-monooxygenase</fullName>
        <ecNumber evidence="14">1.14.15.3</ecNumber>
    </submittedName>
</protein>
<keyword evidence="3" id="KW-1003">Cell membrane</keyword>
<accession>A0A1J5PVR1</accession>
<evidence type="ECO:0000256" key="8">
    <source>
        <dbReference type="ARBA" id="ARBA00023002"/>
    </source>
</evidence>
<comment type="caution">
    <text evidence="14">The sequence shown here is derived from an EMBL/GenBank/DDBJ whole genome shotgun (WGS) entry which is preliminary data.</text>
</comment>
<evidence type="ECO:0000256" key="2">
    <source>
        <dbReference type="ARBA" id="ARBA00010823"/>
    </source>
</evidence>
<dbReference type="CDD" id="cd03512">
    <property type="entry name" value="Alkane-hydroxylase"/>
    <property type="match status" value="1"/>
</dbReference>
<feature type="transmembrane region" description="Helical" evidence="12">
    <location>
        <begin position="204"/>
        <end position="237"/>
    </location>
</feature>
<evidence type="ECO:0000256" key="1">
    <source>
        <dbReference type="ARBA" id="ARBA00004429"/>
    </source>
</evidence>
<feature type="transmembrane region" description="Helical" evidence="12">
    <location>
        <begin position="5"/>
        <end position="25"/>
    </location>
</feature>
<keyword evidence="5 12" id="KW-0812">Transmembrane</keyword>
<feature type="domain" description="Fatty acid desaturase" evidence="13">
    <location>
        <begin position="96"/>
        <end position="303"/>
    </location>
</feature>